<protein>
    <submittedName>
        <fullName evidence="2">Uncharacterized protein</fullName>
    </submittedName>
</protein>
<name>A0A0D2CJ82_9EURO</name>
<dbReference type="Proteomes" id="UP000054266">
    <property type="component" value="Unassembled WGS sequence"/>
</dbReference>
<sequence length="728" mass="78867">MPRDVSSPVALQVAKLDTDLNSYAINCNNNREYTNDCGSKGFSCNSNGVIAISHPMRDYFCEASCWCQNLFSPPKPIPCIAKNVRNCLVDNGIATDAETGKVVGNVSRAKTLTNGTLDLTARIEKRDPELSHDFAIVCRNRVITGLCQDFDHRYSCDANGRVIHKGVAEKTCEKLCECINILPAPRLTIPCYAVNPLPNIQKCKIIDDSIYDANGTVVGNLTDATFLPNGTLQYTAAAPVEKRNKARLLVSSTVTSLPILAATPTSRQSGGLSTLAEVVARDANRAAKVSIPVVTKVSAVPTTTPSNTLDFSTPTQLPQEDAALSSRSEPELNSQSLAADSRFDLQCITHGKYNQSLTDRCMSEKYTCLRISTYPLAMLHHTGTPDPECSAKCQCPDSFSKDDIAPAKVVNMVPAAVNLDGSLACFTNGKANETLTSYCSDNGYACLDLAGGTFLDTMYHTGSSFKDCDKKCQCPQPLRRRSLLDKPSAHMNVVLSANAVGASPTDSLQPVQFECWSKDKYNDTLTQHCWDHDYGCQELVPGTWLYTLKHWGDEIPACTHGCRCPNLTRRKATPSIHPKPFLPARSGPVQASNQYKLSCGNRPDGPKFCSSADLGYFCTANMTVARNTTVHNNDSNWCDASCNCIFAGTVPCINDWGIPRCRELLDGTVRDADDMQIVLAYTGNVAVLANGTLLIEKAQGGFFPFVATESGFLHDGNGTSVLFNASAN</sequence>
<keyword evidence="3" id="KW-1185">Reference proteome</keyword>
<feature type="compositionally biased region" description="Polar residues" evidence="1">
    <location>
        <begin position="302"/>
        <end position="318"/>
    </location>
</feature>
<reference evidence="2 3" key="1">
    <citation type="submission" date="2015-01" db="EMBL/GenBank/DDBJ databases">
        <title>The Genome Sequence of Capronia semiimmersa CBS27337.</title>
        <authorList>
            <consortium name="The Broad Institute Genomics Platform"/>
            <person name="Cuomo C."/>
            <person name="de Hoog S."/>
            <person name="Gorbushina A."/>
            <person name="Stielow B."/>
            <person name="Teixiera M."/>
            <person name="Abouelleil A."/>
            <person name="Chapman S.B."/>
            <person name="Priest M."/>
            <person name="Young S.K."/>
            <person name="Wortman J."/>
            <person name="Nusbaum C."/>
            <person name="Birren B."/>
        </authorList>
    </citation>
    <scope>NUCLEOTIDE SEQUENCE [LARGE SCALE GENOMIC DNA]</scope>
    <source>
        <strain evidence="2 3">CBS 27337</strain>
    </source>
</reference>
<evidence type="ECO:0000256" key="1">
    <source>
        <dbReference type="SAM" id="MobiDB-lite"/>
    </source>
</evidence>
<gene>
    <name evidence="2" type="ORF">PV04_07572</name>
</gene>
<feature type="region of interest" description="Disordered" evidence="1">
    <location>
        <begin position="302"/>
        <end position="333"/>
    </location>
</feature>
<evidence type="ECO:0000313" key="2">
    <source>
        <dbReference type="EMBL" id="KIW65301.1"/>
    </source>
</evidence>
<proteinExistence type="predicted"/>
<dbReference type="AlphaFoldDB" id="A0A0D2CJ82"/>
<accession>A0A0D2CJ82</accession>
<organism evidence="2 3">
    <name type="scientific">Phialophora macrospora</name>
    <dbReference type="NCBI Taxonomy" id="1851006"/>
    <lineage>
        <taxon>Eukaryota</taxon>
        <taxon>Fungi</taxon>
        <taxon>Dikarya</taxon>
        <taxon>Ascomycota</taxon>
        <taxon>Pezizomycotina</taxon>
        <taxon>Eurotiomycetes</taxon>
        <taxon>Chaetothyriomycetidae</taxon>
        <taxon>Chaetothyriales</taxon>
        <taxon>Herpotrichiellaceae</taxon>
        <taxon>Phialophora</taxon>
    </lineage>
</organism>
<dbReference type="HOGENOM" id="CLU_332337_0_0_1"/>
<evidence type="ECO:0000313" key="3">
    <source>
        <dbReference type="Proteomes" id="UP000054266"/>
    </source>
</evidence>
<dbReference type="EMBL" id="KN846960">
    <property type="protein sequence ID" value="KIW65301.1"/>
    <property type="molecule type" value="Genomic_DNA"/>
</dbReference>